<dbReference type="PROSITE" id="PS51398">
    <property type="entry name" value="PAW"/>
    <property type="match status" value="2"/>
</dbReference>
<feature type="compositionally biased region" description="Polar residues" evidence="16">
    <location>
        <begin position="247"/>
        <end position="267"/>
    </location>
</feature>
<dbReference type="Pfam" id="PF01841">
    <property type="entry name" value="Transglut_core"/>
    <property type="match status" value="2"/>
</dbReference>
<evidence type="ECO:0000256" key="4">
    <source>
        <dbReference type="ARBA" id="ARBA00009390"/>
    </source>
</evidence>
<dbReference type="SMART" id="SM00460">
    <property type="entry name" value="TGc"/>
    <property type="match status" value="2"/>
</dbReference>
<dbReference type="GO" id="GO:0006516">
    <property type="term" value="P:glycoprotein catabolic process"/>
    <property type="evidence" value="ECO:0007669"/>
    <property type="project" value="InterPro"/>
</dbReference>
<dbReference type="EMBL" id="CALNXJ010000051">
    <property type="protein sequence ID" value="CAH3152615.1"/>
    <property type="molecule type" value="Genomic_DNA"/>
</dbReference>
<dbReference type="InterPro" id="IPR006588">
    <property type="entry name" value="Peptide_N_glycanase_PAW_dom"/>
</dbReference>
<dbReference type="PRINTS" id="PR00421">
    <property type="entry name" value="THIOREDOXIN"/>
</dbReference>
<dbReference type="CDD" id="cd02947">
    <property type="entry name" value="TRX_family"/>
    <property type="match status" value="1"/>
</dbReference>
<comment type="caution">
    <text evidence="19">The sequence shown here is derived from an EMBL/GenBank/DDBJ whole genome shotgun (WGS) entry which is preliminary data.</text>
</comment>
<dbReference type="InterPro" id="IPR036249">
    <property type="entry name" value="Thioredoxin-like_sf"/>
</dbReference>
<dbReference type="Gene3D" id="3.10.620.30">
    <property type="match status" value="2"/>
</dbReference>
<evidence type="ECO:0000259" key="18">
    <source>
        <dbReference type="PROSITE" id="PS51398"/>
    </source>
</evidence>
<evidence type="ECO:0000256" key="10">
    <source>
        <dbReference type="ARBA" id="ARBA00022833"/>
    </source>
</evidence>
<evidence type="ECO:0000256" key="1">
    <source>
        <dbReference type="ARBA" id="ARBA00001650"/>
    </source>
</evidence>
<dbReference type="SMART" id="SM00580">
    <property type="entry name" value="PUG"/>
    <property type="match status" value="1"/>
</dbReference>
<evidence type="ECO:0000256" key="12">
    <source>
        <dbReference type="ARBA" id="ARBA00024870"/>
    </source>
</evidence>
<dbReference type="Gene3D" id="1.20.58.2190">
    <property type="match status" value="1"/>
</dbReference>
<dbReference type="GO" id="GO:0005634">
    <property type="term" value="C:nucleus"/>
    <property type="evidence" value="ECO:0007669"/>
    <property type="project" value="TreeGrafter"/>
</dbReference>
<comment type="similarity">
    <text evidence="4 15">Belongs to the transglutaminase-like superfamily. PNGase family.</text>
</comment>
<evidence type="ECO:0000256" key="16">
    <source>
        <dbReference type="SAM" id="MobiDB-lite"/>
    </source>
</evidence>
<dbReference type="AlphaFoldDB" id="A0AAU9XLY4"/>
<feature type="domain" description="PAW" evidence="18">
    <location>
        <begin position="557"/>
        <end position="764"/>
    </location>
</feature>
<dbReference type="SMART" id="SM00613">
    <property type="entry name" value="PAW"/>
    <property type="match status" value="1"/>
</dbReference>
<dbReference type="GO" id="GO:0005829">
    <property type="term" value="C:cytosol"/>
    <property type="evidence" value="ECO:0007669"/>
    <property type="project" value="TreeGrafter"/>
</dbReference>
<dbReference type="Gene3D" id="3.40.30.10">
    <property type="entry name" value="Glutaredoxin"/>
    <property type="match status" value="1"/>
</dbReference>
<comment type="cofactor">
    <cofactor evidence="2">
        <name>Zn(2+)</name>
        <dbReference type="ChEBI" id="CHEBI:29105"/>
    </cofactor>
</comment>
<name>A0AAU9XLY4_9CNID</name>
<keyword evidence="9" id="KW-0378">Hydrolase</keyword>
<proteinExistence type="inferred from homology"/>
<dbReference type="InterPro" id="IPR038680">
    <property type="entry name" value="PAW_sf"/>
</dbReference>
<dbReference type="EC" id="3.5.1.52" evidence="5"/>
<evidence type="ECO:0000256" key="11">
    <source>
        <dbReference type="ARBA" id="ARBA00023157"/>
    </source>
</evidence>
<dbReference type="PANTHER" id="PTHR12143:SF19">
    <property type="entry name" value="PEPTIDE-N(4)-(N-ACETYL-BETA-GLUCOSAMINYL)ASPARAGINE AMIDASE"/>
    <property type="match status" value="1"/>
</dbReference>
<evidence type="ECO:0000256" key="9">
    <source>
        <dbReference type="ARBA" id="ARBA00022801"/>
    </source>
</evidence>
<dbReference type="GO" id="GO:0000224">
    <property type="term" value="F:peptide-N4-(N-acetyl-beta-glucosaminyl)asparagine amidase activity"/>
    <property type="evidence" value="ECO:0007669"/>
    <property type="project" value="UniProtKB-EC"/>
</dbReference>
<keyword evidence="20" id="KW-1185">Reference proteome</keyword>
<dbReference type="InterPro" id="IPR002931">
    <property type="entry name" value="Transglutaminase-like"/>
</dbReference>
<comment type="function">
    <text evidence="12">Specifically deglycosylates the denatured form of N-linked glycoproteins in the cytoplasm and assists their proteasome-mediated degradation. Cleaves the beta-aspartyl-glucosamine (GlcNAc) of the glycan and the amide side chain of Asn, converting Asn to Asp. Prefers proteins containing high-mannose over those bearing complex type oligosaccharides. Can recognize misfolded proteins in the endoplasmic reticulum that are exported to the cytosol to be destroyed and deglycosylate them, while it has no activity toward native proteins. Deglycosylation is a prerequisite for subsequent proteasome-mediated degradation of some, but not all, misfolded glycoproteins.</text>
</comment>
<dbReference type="InterPro" id="IPR050883">
    <property type="entry name" value="PNGase"/>
</dbReference>
<dbReference type="InterPro" id="IPR038765">
    <property type="entry name" value="Papain-like_cys_pep_sf"/>
</dbReference>
<evidence type="ECO:0000256" key="6">
    <source>
        <dbReference type="ARBA" id="ARBA00018546"/>
    </source>
</evidence>
<keyword evidence="11" id="KW-1015">Disulfide bond</keyword>
<evidence type="ECO:0000256" key="3">
    <source>
        <dbReference type="ARBA" id="ARBA00004496"/>
    </source>
</evidence>
<protein>
    <recommendedName>
        <fullName evidence="6">Peptide-N(4)-(N-acetyl-beta-glucosaminyl)asparagine amidase</fullName>
        <ecNumber evidence="5">3.5.1.52</ecNumber>
    </recommendedName>
    <alternativeName>
        <fullName evidence="13">N-glycanase 1</fullName>
    </alternativeName>
    <alternativeName>
        <fullName evidence="14">Peptide:N-glycanase</fullName>
    </alternativeName>
</protein>
<evidence type="ECO:0000313" key="19">
    <source>
        <dbReference type="EMBL" id="CAH3152615.1"/>
    </source>
</evidence>
<gene>
    <name evidence="19" type="ORF">PMEA_00026756</name>
</gene>
<dbReference type="Pfam" id="PF00085">
    <property type="entry name" value="Thioredoxin"/>
    <property type="match status" value="1"/>
</dbReference>
<dbReference type="FunFam" id="2.60.120.1020:FF:000001">
    <property type="entry name" value="Peptide-N(4)-(N-acetyl-beta-glucosaminyl)asparagine amidase"/>
    <property type="match status" value="1"/>
</dbReference>
<evidence type="ECO:0000256" key="14">
    <source>
        <dbReference type="ARBA" id="ARBA00032901"/>
    </source>
</evidence>
<evidence type="ECO:0000259" key="17">
    <source>
        <dbReference type="PROSITE" id="PS51352"/>
    </source>
</evidence>
<comment type="catalytic activity">
    <reaction evidence="1">
        <text>Hydrolysis of an N(4)-(acetyl-beta-D-glucosaminyl)asparagine residue in which the glucosamine residue may be further glycosylated, to yield a (substituted) N-acetyl-beta-D-glucosaminylamine and a peptide containing an aspartate residue.</text>
        <dbReference type="EC" id="3.5.1.52"/>
    </reaction>
</comment>
<feature type="domain" description="Thioredoxin" evidence="17">
    <location>
        <begin position="1"/>
        <end position="114"/>
    </location>
</feature>
<keyword evidence="7" id="KW-0963">Cytoplasm</keyword>
<keyword evidence="8" id="KW-0479">Metal-binding</keyword>
<dbReference type="Pfam" id="PF09409">
    <property type="entry name" value="PUB"/>
    <property type="match status" value="1"/>
</dbReference>
<evidence type="ECO:0000256" key="15">
    <source>
        <dbReference type="PROSITE-ProRule" id="PRU00731"/>
    </source>
</evidence>
<organism evidence="19 20">
    <name type="scientific">Pocillopora meandrina</name>
    <dbReference type="NCBI Taxonomy" id="46732"/>
    <lineage>
        <taxon>Eukaryota</taxon>
        <taxon>Metazoa</taxon>
        <taxon>Cnidaria</taxon>
        <taxon>Anthozoa</taxon>
        <taxon>Hexacorallia</taxon>
        <taxon>Scleractinia</taxon>
        <taxon>Astrocoeniina</taxon>
        <taxon>Pocilloporidae</taxon>
        <taxon>Pocillopora</taxon>
    </lineage>
</organism>
<dbReference type="Proteomes" id="UP001159428">
    <property type="component" value="Unassembled WGS sequence"/>
</dbReference>
<evidence type="ECO:0000256" key="8">
    <source>
        <dbReference type="ARBA" id="ARBA00022723"/>
    </source>
</evidence>
<dbReference type="Gene3D" id="2.20.25.10">
    <property type="match status" value="2"/>
</dbReference>
<dbReference type="PANTHER" id="PTHR12143">
    <property type="entry name" value="PEPTIDE N-GLYCANASE PNGASE -RELATED"/>
    <property type="match status" value="1"/>
</dbReference>
<dbReference type="FunFam" id="2.20.25.10:FF:000011">
    <property type="entry name" value="peptide-N(4)-(N-acetyl-beta- glucosaminyl)asparagine amidase"/>
    <property type="match status" value="1"/>
</dbReference>
<evidence type="ECO:0000313" key="20">
    <source>
        <dbReference type="Proteomes" id="UP001159428"/>
    </source>
</evidence>
<feature type="domain" description="PAW" evidence="18">
    <location>
        <begin position="1036"/>
        <end position="1267"/>
    </location>
</feature>
<dbReference type="InterPro" id="IPR008979">
    <property type="entry name" value="Galactose-bd-like_sf"/>
</dbReference>
<accession>A0AAU9XLY4</accession>
<dbReference type="Pfam" id="PF04721">
    <property type="entry name" value="PAW"/>
    <property type="match status" value="3"/>
</dbReference>
<dbReference type="GO" id="GO:0046872">
    <property type="term" value="F:metal ion binding"/>
    <property type="evidence" value="ECO:0007669"/>
    <property type="project" value="UniProtKB-KW"/>
</dbReference>
<dbReference type="SUPFAM" id="SSF52833">
    <property type="entry name" value="Thioredoxin-like"/>
    <property type="match status" value="1"/>
</dbReference>
<dbReference type="SUPFAM" id="SSF143503">
    <property type="entry name" value="PUG domain-like"/>
    <property type="match status" value="1"/>
</dbReference>
<dbReference type="InterPro" id="IPR013766">
    <property type="entry name" value="Thioredoxin_domain"/>
</dbReference>
<feature type="region of interest" description="Disordered" evidence="16">
    <location>
        <begin position="228"/>
        <end position="270"/>
    </location>
</feature>
<evidence type="ECO:0000256" key="5">
    <source>
        <dbReference type="ARBA" id="ARBA00012158"/>
    </source>
</evidence>
<sequence length="1269" mass="145429">MASVSNHGNSIVIEDDSQFQEQLNQAGNRLVVVDFNASWCGPCRMMAPVFSKLSVKYSAAVFLTVDVEKCQRTVVQQGISAMPTFFFFKNRKKVDEMQGANPKGLEDKINQWIGGAVETMSVDPKRVATGRSWDCFEQLLDNPQEVFMDVSQLLLRFASNIINNPDNPKYRTIKVSNKIFQSRLLPVNGAVECLFTMGFKERGDQLVCPQGESLEKMLILQDALNDERSRHSTAQELEPTPTPAPVNQPQSNGPSCAQPTIVSSPAANPSDKERDFLLRLHSSLQHVLLYEDKDLQRRAREMIPLAELERRAKEASERTKQGGDGGVDERDCLVLELLNWFKGTFFKWVDKPSCPSCGSLTFAIGVVPPTPEEMAWGAGNVESYKCVYCGKVARFPRYNHPAKLLETRRGRCGEWANCFTLCCRAVGFEARHILDWTDHVWTEVYSEAQQRWLHCDSCENACDKPLLYEAGWGKRLSYIIAFSHEQVLDVTWRYSAKHEEVKKARNLVSEAWLVETLNRMTEEHQRNLSEARRKVLAERQVKELVEFFTIKSVRHDELQGRVSGSLAWRLLRGETKQQADEEKHEPYIYKPTDEEIKEKRLRLCFNCVMNKYFRGYDRELDLSGWQSRVASFSSITRKVERDWKMVYLARTETVSTGHITWQIDLNSCDLVIDSVTIIARSDTFQTGRVDWKLSGDEESQVEMLSGGQESTITSVLSGSKTLKLTATVSGGKGDVAWQHAQIFRQSFSSQSEYPLDILVSMKEPSLIHVVHSSKNERYFFARLQSQDEVVQLYEQPSLQQQALDLMPVSAMRKEARKESEQTGKDERDCLMNQVNKWFYGSFFRWLDKPKCSWCGTVTKNIGILPPTIEEQRWLVGPVEGYKCPYCGTDERFPRYNHPAKLLETRCGRCGEHANCQALLLRSMGFDVRHVTDWTDHVWVEVYSYKEQKWVTCDRDYFSREREGKKLSYIMAVSNEETVDVTWRYSTKQNEVMQRRLHVSEEWLARALAFLNYQKQQKLSPARRETLRERSALELAEFLSNYQKQLEPKFFFNCLLFYFTLQYTPYTFTPTDEEINSKRLQVQYCCASDKYRRGPKMETFLQGWKSGAAAVKSVFRKYEHDWTTVLNYLRSRGVKEADLTTLRKGNAFLSRLPSSPTGLVSWAMDFSTSGLVIDTITIITHCETMESGKVDWKLEGDDDVVENLSFSSQRDHKSHTTSSLRGCKTLKLTAALSGGRGKLAWKHAQLCSQPIDSEGDSSLDIAVTLKESTA</sequence>
<evidence type="ECO:0000256" key="2">
    <source>
        <dbReference type="ARBA" id="ARBA00001947"/>
    </source>
</evidence>
<dbReference type="SUPFAM" id="SSF49785">
    <property type="entry name" value="Galactose-binding domain-like"/>
    <property type="match status" value="2"/>
</dbReference>
<evidence type="ECO:0000256" key="13">
    <source>
        <dbReference type="ARBA" id="ARBA00029604"/>
    </source>
</evidence>
<comment type="subcellular location">
    <subcellularLocation>
        <location evidence="3">Cytoplasm</location>
    </subcellularLocation>
</comment>
<dbReference type="InterPro" id="IPR036339">
    <property type="entry name" value="PUB-like_dom_sf"/>
</dbReference>
<dbReference type="PROSITE" id="PS51352">
    <property type="entry name" value="THIOREDOXIN_2"/>
    <property type="match status" value="1"/>
</dbReference>
<evidence type="ECO:0000256" key="7">
    <source>
        <dbReference type="ARBA" id="ARBA00022490"/>
    </source>
</evidence>
<keyword evidence="10" id="KW-0862">Zinc</keyword>
<dbReference type="InterPro" id="IPR018997">
    <property type="entry name" value="PUB_domain"/>
</dbReference>
<reference evidence="19 20" key="1">
    <citation type="submission" date="2022-05" db="EMBL/GenBank/DDBJ databases">
        <authorList>
            <consortium name="Genoscope - CEA"/>
            <person name="William W."/>
        </authorList>
    </citation>
    <scope>NUCLEOTIDE SEQUENCE [LARGE SCALE GENOMIC DNA]</scope>
</reference>
<dbReference type="SUPFAM" id="SSF54001">
    <property type="entry name" value="Cysteine proteinases"/>
    <property type="match status" value="2"/>
</dbReference>
<dbReference type="FunFam" id="3.40.30.10:FF:000245">
    <property type="entry name" value="Thioredoxin"/>
    <property type="match status" value="1"/>
</dbReference>
<dbReference type="Gene3D" id="2.60.120.1020">
    <property type="entry name" value="Peptide N glycanase, PAW domain"/>
    <property type="match status" value="2"/>
</dbReference>